<dbReference type="PATRIC" id="fig|1619038.3.peg.474"/>
<dbReference type="PANTHER" id="PTHR44591">
    <property type="entry name" value="STRESS RESPONSE REGULATOR PROTEIN 1"/>
    <property type="match status" value="1"/>
</dbReference>
<dbReference type="SMART" id="SM00448">
    <property type="entry name" value="REC"/>
    <property type="match status" value="1"/>
</dbReference>
<keyword evidence="1 2" id="KW-0597">Phosphoprotein</keyword>
<dbReference type="PANTHER" id="PTHR44591:SF3">
    <property type="entry name" value="RESPONSE REGULATORY DOMAIN-CONTAINING PROTEIN"/>
    <property type="match status" value="1"/>
</dbReference>
<feature type="domain" description="Response regulatory" evidence="3">
    <location>
        <begin position="8"/>
        <end position="125"/>
    </location>
</feature>
<protein>
    <submittedName>
        <fullName evidence="4">Two component transcriptional regulator, winged helix family</fullName>
    </submittedName>
</protein>
<evidence type="ECO:0000256" key="2">
    <source>
        <dbReference type="PROSITE-ProRule" id="PRU00169"/>
    </source>
</evidence>
<dbReference type="GO" id="GO:0000160">
    <property type="term" value="P:phosphorelay signal transduction system"/>
    <property type="evidence" value="ECO:0007669"/>
    <property type="project" value="InterPro"/>
</dbReference>
<dbReference type="Pfam" id="PF00072">
    <property type="entry name" value="Response_reg"/>
    <property type="match status" value="1"/>
</dbReference>
<name>A0A0G0WKU2_9BACT</name>
<dbReference type="EMBL" id="LCBP01000027">
    <property type="protein sequence ID" value="KKS12667.1"/>
    <property type="molecule type" value="Genomic_DNA"/>
</dbReference>
<dbReference type="Gene3D" id="3.40.50.2300">
    <property type="match status" value="1"/>
</dbReference>
<evidence type="ECO:0000256" key="1">
    <source>
        <dbReference type="ARBA" id="ARBA00022553"/>
    </source>
</evidence>
<dbReference type="AlphaFoldDB" id="A0A0G0WKU2"/>
<evidence type="ECO:0000313" key="4">
    <source>
        <dbReference type="EMBL" id="KKS12667.1"/>
    </source>
</evidence>
<dbReference type="InterPro" id="IPR050595">
    <property type="entry name" value="Bact_response_regulator"/>
</dbReference>
<feature type="modified residue" description="4-aspartylphosphate" evidence="2">
    <location>
        <position position="57"/>
    </location>
</feature>
<comment type="caution">
    <text evidence="4">The sequence shown here is derived from an EMBL/GenBank/DDBJ whole genome shotgun (WGS) entry which is preliminary data.</text>
</comment>
<dbReference type="SUPFAM" id="SSF52172">
    <property type="entry name" value="CheY-like"/>
    <property type="match status" value="1"/>
</dbReference>
<sequence>MAKEGKTKILIVEDDEFLANIYQTKFEIEGFKVFVAGDGEQGLKMAGTKEPEIILLDVLLPKLDGFAVLEQLKKDSATKDIPVILLTNLGQKEDVQKGLKMGAVDYLIKAHFKPSETVDKVKKVLSCAPCVK</sequence>
<gene>
    <name evidence="4" type="ORF">UU69_C0027G0005</name>
</gene>
<dbReference type="InterPro" id="IPR001789">
    <property type="entry name" value="Sig_transdc_resp-reg_receiver"/>
</dbReference>
<proteinExistence type="predicted"/>
<dbReference type="InterPro" id="IPR011006">
    <property type="entry name" value="CheY-like_superfamily"/>
</dbReference>
<organism evidence="4 5">
    <name type="scientific">Candidatus Magasanikbacteria bacterium GW2011_GWA2_41_55</name>
    <dbReference type="NCBI Taxonomy" id="1619038"/>
    <lineage>
        <taxon>Bacteria</taxon>
        <taxon>Candidatus Magasanikiibacteriota</taxon>
    </lineage>
</organism>
<evidence type="ECO:0000313" key="5">
    <source>
        <dbReference type="Proteomes" id="UP000034299"/>
    </source>
</evidence>
<reference evidence="4 5" key="1">
    <citation type="journal article" date="2015" name="Nature">
        <title>rRNA introns, odd ribosomes, and small enigmatic genomes across a large radiation of phyla.</title>
        <authorList>
            <person name="Brown C.T."/>
            <person name="Hug L.A."/>
            <person name="Thomas B.C."/>
            <person name="Sharon I."/>
            <person name="Castelle C.J."/>
            <person name="Singh A."/>
            <person name="Wilkins M.J."/>
            <person name="Williams K.H."/>
            <person name="Banfield J.F."/>
        </authorList>
    </citation>
    <scope>NUCLEOTIDE SEQUENCE [LARGE SCALE GENOMIC DNA]</scope>
</reference>
<dbReference type="PROSITE" id="PS50110">
    <property type="entry name" value="RESPONSE_REGULATORY"/>
    <property type="match status" value="1"/>
</dbReference>
<dbReference type="Proteomes" id="UP000034299">
    <property type="component" value="Unassembled WGS sequence"/>
</dbReference>
<accession>A0A0G0WKU2</accession>
<evidence type="ECO:0000259" key="3">
    <source>
        <dbReference type="PROSITE" id="PS50110"/>
    </source>
</evidence>
<dbReference type="CDD" id="cd17574">
    <property type="entry name" value="REC_OmpR"/>
    <property type="match status" value="1"/>
</dbReference>